<dbReference type="Pfam" id="PF01177">
    <property type="entry name" value="Asp_Glu_race"/>
    <property type="match status" value="1"/>
</dbReference>
<keyword evidence="5 7" id="KW-0413">Isomerase</keyword>
<keyword evidence="4 7" id="KW-0573">Peptidoglycan synthesis</keyword>
<keyword evidence="6 7" id="KW-0961">Cell wall biogenesis/degradation</keyword>
<evidence type="ECO:0000256" key="1">
    <source>
        <dbReference type="ARBA" id="ARBA00001602"/>
    </source>
</evidence>
<reference evidence="8 9" key="1">
    <citation type="submission" date="2020-08" db="EMBL/GenBank/DDBJ databases">
        <title>Oceanospirillum sp. nov. isolated from marine sediment.</title>
        <authorList>
            <person name="Ji X."/>
        </authorList>
    </citation>
    <scope>NUCLEOTIDE SEQUENCE [LARGE SCALE GENOMIC DNA]</scope>
    <source>
        <strain evidence="8 9">D5</strain>
    </source>
</reference>
<dbReference type="PANTHER" id="PTHR21198:SF2">
    <property type="entry name" value="GLUTAMATE RACEMASE"/>
    <property type="match status" value="1"/>
</dbReference>
<dbReference type="PROSITE" id="PS00923">
    <property type="entry name" value="ASP_GLU_RACEMASE_1"/>
    <property type="match status" value="1"/>
</dbReference>
<dbReference type="PROSITE" id="PS00924">
    <property type="entry name" value="ASP_GLU_RACEMASE_2"/>
    <property type="match status" value="1"/>
</dbReference>
<feature type="active site" description="Proton donor/acceptor" evidence="7">
    <location>
        <position position="74"/>
    </location>
</feature>
<comment type="function">
    <text evidence="7">Provides the (R)-glutamate required for cell wall biosynthesis.</text>
</comment>
<keyword evidence="3 7" id="KW-0133">Cell shape</keyword>
<dbReference type="EMBL" id="JACJFM010000002">
    <property type="protein sequence ID" value="MBB1485343.1"/>
    <property type="molecule type" value="Genomic_DNA"/>
</dbReference>
<dbReference type="GO" id="GO:0009252">
    <property type="term" value="P:peptidoglycan biosynthetic process"/>
    <property type="evidence" value="ECO:0007669"/>
    <property type="project" value="UniProtKB-UniRule"/>
</dbReference>
<dbReference type="EC" id="5.1.1.3" evidence="2 7"/>
<evidence type="ECO:0000256" key="5">
    <source>
        <dbReference type="ARBA" id="ARBA00023235"/>
    </source>
</evidence>
<dbReference type="GO" id="GO:0008360">
    <property type="term" value="P:regulation of cell shape"/>
    <property type="evidence" value="ECO:0007669"/>
    <property type="project" value="UniProtKB-KW"/>
</dbReference>
<evidence type="ECO:0000313" key="8">
    <source>
        <dbReference type="EMBL" id="MBB1485343.1"/>
    </source>
</evidence>
<comment type="catalytic activity">
    <reaction evidence="1 7">
        <text>L-glutamate = D-glutamate</text>
        <dbReference type="Rhea" id="RHEA:12813"/>
        <dbReference type="ChEBI" id="CHEBI:29985"/>
        <dbReference type="ChEBI" id="CHEBI:29986"/>
        <dbReference type="EC" id="5.1.1.3"/>
    </reaction>
</comment>
<sequence>MSQSFILVLDSGIGGLSVLHEIQLLCPDHPLLYLGDSEALPYGDKSEAWLINRLLALTEQLMTCYLIDMLVVACNTASTVVLGPIRDKLNIPVVGVVPAIKPAAQRSESRHIGLLATPGTVHRQYTDYLVDCFASGCQVTRVGTTDLVVLAEDKLAGRPVCPDRLSQVMEPLFCHSNLDTIVLGCTHFPFLKPELEQIAPRAIQWIDSGKAVARQVKSLLNLPGSVIRFPVSNRIKVNHALFTGALPEELAAYLMQVGFTHISRFNQS</sequence>
<gene>
    <name evidence="7" type="primary">murI</name>
    <name evidence="8" type="ORF">H4O21_01760</name>
</gene>
<evidence type="ECO:0000256" key="6">
    <source>
        <dbReference type="ARBA" id="ARBA00023316"/>
    </source>
</evidence>
<dbReference type="FunFam" id="3.40.50.1860:FF:000001">
    <property type="entry name" value="Glutamate racemase"/>
    <property type="match status" value="1"/>
</dbReference>
<protein>
    <recommendedName>
        <fullName evidence="2 7">Glutamate racemase</fullName>
        <ecNumber evidence="2 7">5.1.1.3</ecNumber>
    </recommendedName>
</protein>
<feature type="active site" description="Proton donor/acceptor" evidence="7">
    <location>
        <position position="185"/>
    </location>
</feature>
<dbReference type="HAMAP" id="MF_00258">
    <property type="entry name" value="Glu_racemase"/>
    <property type="match status" value="1"/>
</dbReference>
<dbReference type="InterPro" id="IPR015942">
    <property type="entry name" value="Asp/Glu/hydantoin_racemase"/>
</dbReference>
<organism evidence="8 9">
    <name type="scientific">Oceanospirillum sediminis</name>
    <dbReference type="NCBI Taxonomy" id="2760088"/>
    <lineage>
        <taxon>Bacteria</taxon>
        <taxon>Pseudomonadati</taxon>
        <taxon>Pseudomonadota</taxon>
        <taxon>Gammaproteobacteria</taxon>
        <taxon>Oceanospirillales</taxon>
        <taxon>Oceanospirillaceae</taxon>
        <taxon>Oceanospirillum</taxon>
    </lineage>
</organism>
<evidence type="ECO:0000256" key="7">
    <source>
        <dbReference type="HAMAP-Rule" id="MF_00258"/>
    </source>
</evidence>
<dbReference type="InterPro" id="IPR018187">
    <property type="entry name" value="Asp/Glu_racemase_AS_1"/>
</dbReference>
<dbReference type="SUPFAM" id="SSF53681">
    <property type="entry name" value="Aspartate/glutamate racemase"/>
    <property type="match status" value="2"/>
</dbReference>
<dbReference type="InterPro" id="IPR001920">
    <property type="entry name" value="Asp/Glu_race"/>
</dbReference>
<evidence type="ECO:0000313" key="9">
    <source>
        <dbReference type="Proteomes" id="UP000565262"/>
    </source>
</evidence>
<feature type="binding site" evidence="7">
    <location>
        <begin position="75"/>
        <end position="76"/>
    </location>
    <ligand>
        <name>substrate</name>
    </ligand>
</feature>
<comment type="caution">
    <text evidence="8">The sequence shown here is derived from an EMBL/GenBank/DDBJ whole genome shotgun (WGS) entry which is preliminary data.</text>
</comment>
<evidence type="ECO:0000256" key="4">
    <source>
        <dbReference type="ARBA" id="ARBA00022984"/>
    </source>
</evidence>
<dbReference type="GO" id="GO:0071555">
    <property type="term" value="P:cell wall organization"/>
    <property type="evidence" value="ECO:0007669"/>
    <property type="project" value="UniProtKB-KW"/>
</dbReference>
<comment type="pathway">
    <text evidence="7">Cell wall biogenesis; peptidoglycan biosynthesis.</text>
</comment>
<feature type="binding site" evidence="7">
    <location>
        <begin position="186"/>
        <end position="187"/>
    </location>
    <ligand>
        <name>substrate</name>
    </ligand>
</feature>
<evidence type="ECO:0000256" key="3">
    <source>
        <dbReference type="ARBA" id="ARBA00022960"/>
    </source>
</evidence>
<feature type="binding site" evidence="7">
    <location>
        <begin position="10"/>
        <end position="11"/>
    </location>
    <ligand>
        <name>substrate</name>
    </ligand>
</feature>
<dbReference type="InterPro" id="IPR004391">
    <property type="entry name" value="Glu_race"/>
</dbReference>
<name>A0A839IJ26_9GAMM</name>
<dbReference type="PANTHER" id="PTHR21198">
    <property type="entry name" value="GLUTAMATE RACEMASE"/>
    <property type="match status" value="1"/>
</dbReference>
<dbReference type="AlphaFoldDB" id="A0A839IJ26"/>
<dbReference type="InterPro" id="IPR033134">
    <property type="entry name" value="Asp/Glu_racemase_AS_2"/>
</dbReference>
<dbReference type="Gene3D" id="3.40.50.1860">
    <property type="match status" value="2"/>
</dbReference>
<dbReference type="NCBIfam" id="TIGR00067">
    <property type="entry name" value="glut_race"/>
    <property type="match status" value="1"/>
</dbReference>
<keyword evidence="9" id="KW-1185">Reference proteome</keyword>
<dbReference type="Proteomes" id="UP000565262">
    <property type="component" value="Unassembled WGS sequence"/>
</dbReference>
<feature type="binding site" evidence="7">
    <location>
        <begin position="42"/>
        <end position="43"/>
    </location>
    <ligand>
        <name>substrate</name>
    </ligand>
</feature>
<dbReference type="UniPathway" id="UPA00219"/>
<comment type="similarity">
    <text evidence="7">Belongs to the aspartate/glutamate racemases family.</text>
</comment>
<proteinExistence type="inferred from homology"/>
<accession>A0A839IJ26</accession>
<evidence type="ECO:0000256" key="2">
    <source>
        <dbReference type="ARBA" id="ARBA00013090"/>
    </source>
</evidence>
<dbReference type="GO" id="GO:0008881">
    <property type="term" value="F:glutamate racemase activity"/>
    <property type="evidence" value="ECO:0007669"/>
    <property type="project" value="UniProtKB-UniRule"/>
</dbReference>